<gene>
    <name evidence="5" type="ORF">QN277_011351</name>
</gene>
<evidence type="ECO:0000313" key="5">
    <source>
        <dbReference type="EMBL" id="KAK4279599.1"/>
    </source>
</evidence>
<accession>A0AAE1MYY7</accession>
<feature type="domain" description="Acyl-CoA-binding" evidence="4">
    <location>
        <begin position="386"/>
        <end position="487"/>
    </location>
</feature>
<feature type="region of interest" description="Disordered" evidence="3">
    <location>
        <begin position="480"/>
        <end position="505"/>
    </location>
</feature>
<dbReference type="InterPro" id="IPR011043">
    <property type="entry name" value="Gal_Oxase/kelch_b-propeller"/>
</dbReference>
<name>A0AAE1MYY7_9FABA</name>
<proteinExistence type="predicted"/>
<dbReference type="SUPFAM" id="SSF50965">
    <property type="entry name" value="Galactose oxidase, central domain"/>
    <property type="match status" value="1"/>
</dbReference>
<dbReference type="Pfam" id="PF24922">
    <property type="entry name" value="ACBP4_C"/>
    <property type="match status" value="1"/>
</dbReference>
<keyword evidence="1" id="KW-0880">Kelch repeat</keyword>
<protein>
    <recommendedName>
        <fullName evidence="4">Acyl-CoA-binding domain-containing protein</fullName>
    </recommendedName>
</protein>
<dbReference type="SUPFAM" id="SSF90257">
    <property type="entry name" value="Myosin rod fragments"/>
    <property type="match status" value="1"/>
</dbReference>
<dbReference type="InterPro" id="IPR015915">
    <property type="entry name" value="Kelch-typ_b-propeller"/>
</dbReference>
<dbReference type="EMBL" id="JAWXYG010000002">
    <property type="protein sequence ID" value="KAK4279599.1"/>
    <property type="molecule type" value="Genomic_DNA"/>
</dbReference>
<evidence type="ECO:0000256" key="3">
    <source>
        <dbReference type="SAM" id="MobiDB-lite"/>
    </source>
</evidence>
<dbReference type="AlphaFoldDB" id="A0AAE1MYY7"/>
<reference evidence="5" key="1">
    <citation type="submission" date="2023-10" db="EMBL/GenBank/DDBJ databases">
        <title>Chromosome-level genome of the transformable northern wattle, Acacia crassicarpa.</title>
        <authorList>
            <person name="Massaro I."/>
            <person name="Sinha N.R."/>
            <person name="Poethig S."/>
            <person name="Leichty A.R."/>
        </authorList>
    </citation>
    <scope>NUCLEOTIDE SEQUENCE</scope>
    <source>
        <strain evidence="5">Acra3RX</strain>
        <tissue evidence="5">Leaf</tissue>
    </source>
</reference>
<dbReference type="InterPro" id="IPR006652">
    <property type="entry name" value="Kelch_1"/>
</dbReference>
<sequence length="505" mass="55663">MDSNNWLKDLTHEEWVAVPISDSRPSARYKQAAAVVDDKLYISGGSRNGRNLSDVQVFDLRNMTWSNLKLNLTADKDNDSKSREALPATSGHNMIRWGKKLLLLGGNLKDSSGKLMVHYIDLETPLYGVIETSGSVPLARVGQSATLVGSRVILFGGEDMSRKLLNDVHVLDLESMTWDVIKTTQTPPAPRYDHAAAIHGDRYLLVFGGCSHSVFFNDLHILDLETMEWSLPQIQGDLVSPRAGHAGVTINDRWFIVGGGDNRSGCLETLELNMSKLVWSVLTAVKPRNPLASEGLTVCPAMIDGDMYLVAFGGYNGKYSNEVFVMRPKPRDSSHPKIFQSPAAAAAAASVTAAYALSKAENLDFKQLDDINVKPTENDHPREDVTVKIESFEKEKQVLELSLAEAKAENSKLRGEIDEANNTHAELSKELQSVQGQLVAERSRCFTLEAKIAELQKVVESTQSVEDEVQALRRQKSALDQEMELSSARRQSSGGVWQWIGGGEK</sequence>
<dbReference type="PANTHER" id="PTHR46093">
    <property type="entry name" value="ACYL-COA-BINDING DOMAIN-CONTAINING PROTEIN 5"/>
    <property type="match status" value="1"/>
</dbReference>
<dbReference type="Proteomes" id="UP001293593">
    <property type="component" value="Unassembled WGS sequence"/>
</dbReference>
<evidence type="ECO:0000256" key="2">
    <source>
        <dbReference type="ARBA" id="ARBA00022737"/>
    </source>
</evidence>
<comment type="caution">
    <text evidence="5">The sequence shown here is derived from an EMBL/GenBank/DDBJ whole genome shotgun (WGS) entry which is preliminary data.</text>
</comment>
<dbReference type="InterPro" id="IPR056819">
    <property type="entry name" value="ACBP4-6_C"/>
</dbReference>
<dbReference type="Gene3D" id="2.120.10.80">
    <property type="entry name" value="Kelch-type beta propeller"/>
    <property type="match status" value="2"/>
</dbReference>
<evidence type="ECO:0000259" key="4">
    <source>
        <dbReference type="Pfam" id="PF24922"/>
    </source>
</evidence>
<dbReference type="Pfam" id="PF01344">
    <property type="entry name" value="Kelch_1"/>
    <property type="match status" value="1"/>
</dbReference>
<dbReference type="PANTHER" id="PTHR46093:SF5">
    <property type="entry name" value="OS02G0822800 PROTEIN"/>
    <property type="match status" value="1"/>
</dbReference>
<dbReference type="Pfam" id="PF24681">
    <property type="entry name" value="Kelch_KLHDC2_KLHL20_DRC7"/>
    <property type="match status" value="1"/>
</dbReference>
<keyword evidence="2" id="KW-0677">Repeat</keyword>
<evidence type="ECO:0000256" key="1">
    <source>
        <dbReference type="ARBA" id="ARBA00022441"/>
    </source>
</evidence>
<organism evidence="5 6">
    <name type="scientific">Acacia crassicarpa</name>
    <name type="common">northern wattle</name>
    <dbReference type="NCBI Taxonomy" id="499986"/>
    <lineage>
        <taxon>Eukaryota</taxon>
        <taxon>Viridiplantae</taxon>
        <taxon>Streptophyta</taxon>
        <taxon>Embryophyta</taxon>
        <taxon>Tracheophyta</taxon>
        <taxon>Spermatophyta</taxon>
        <taxon>Magnoliopsida</taxon>
        <taxon>eudicotyledons</taxon>
        <taxon>Gunneridae</taxon>
        <taxon>Pentapetalae</taxon>
        <taxon>rosids</taxon>
        <taxon>fabids</taxon>
        <taxon>Fabales</taxon>
        <taxon>Fabaceae</taxon>
        <taxon>Caesalpinioideae</taxon>
        <taxon>mimosoid clade</taxon>
        <taxon>Acacieae</taxon>
        <taxon>Acacia</taxon>
    </lineage>
</organism>
<keyword evidence="6" id="KW-1185">Reference proteome</keyword>
<evidence type="ECO:0000313" key="6">
    <source>
        <dbReference type="Proteomes" id="UP001293593"/>
    </source>
</evidence>